<keyword evidence="4" id="KW-1133">Transmembrane helix</keyword>
<reference evidence="6 7" key="1">
    <citation type="submission" date="2023-09" db="EMBL/GenBank/DDBJ databases">
        <title>Novel taxa isolated from Blanes Bay.</title>
        <authorList>
            <person name="Rey-Velasco X."/>
            <person name="Lucena T."/>
        </authorList>
    </citation>
    <scope>NUCLEOTIDE SEQUENCE [LARGE SCALE GENOMIC DNA]</scope>
    <source>
        <strain evidence="6 7">S334</strain>
    </source>
</reference>
<feature type="domain" description="Ketoreductase" evidence="5">
    <location>
        <begin position="186"/>
        <end position="369"/>
    </location>
</feature>
<proteinExistence type="inferred from homology"/>
<feature type="compositionally biased region" description="Basic residues" evidence="3">
    <location>
        <begin position="523"/>
        <end position="533"/>
    </location>
</feature>
<dbReference type="PROSITE" id="PS00061">
    <property type="entry name" value="ADH_SHORT"/>
    <property type="match status" value="1"/>
</dbReference>
<name>A0ABU3L1I1_9FLAO</name>
<evidence type="ECO:0000256" key="1">
    <source>
        <dbReference type="ARBA" id="ARBA00006484"/>
    </source>
</evidence>
<dbReference type="Gene3D" id="3.40.50.720">
    <property type="entry name" value="NAD(P)-binding Rossmann-like Domain"/>
    <property type="match status" value="1"/>
</dbReference>
<sequence length="553" mass="61710">MFKIAFILFLRVKIIFVTVLSSVDQRHIATSLAVFFISVHKIEDTADGIFGIEISGEISEQNLKTMDVQMRDYKRKHGNFNFLAVVHEYDYASITAMWKDFKAGLKYFGSIDKAALVSDVDWVEDAVKVLGPIAPDLKTKTFNTDEREKAVTWLTSEEAVPLAEASSPSQPHFRSNLATAAGKRPEVVVITGASGGVGRTTAWRFAESGAYIFLIARGEEALEATKNEVEARGGKAWVYIADVADAQKMKDAAAFAEEHIGAIDVWINNAMVSVFSKVSEMQSEEYRRVTEVTYLGQVYGTLAALEHMRPRNRGKIILVGSALAYRGIPLQSAYCGSKHAIQGFFESLRAELFHEGSKIGLSIVHLPAMNTTQFGWVKSRMDRKPKPMGAIFEPEVASQAIFEVAHEDVRERMVAFSTVKTVWGNRLVPEYLDHYMAEHGFEGQLTEVPEDPNRKNNLWEPVPGNHGAHGDFGAQALEYSVFNRVTKHKEIWGAIGLIAGGFLLWGALRDKNNSDDTLISNGHRTRFPSKRHNPMGSTMNAKEVMPYRKFHFL</sequence>
<dbReference type="PANTHER" id="PTHR44196">
    <property type="entry name" value="DEHYDROGENASE/REDUCTASE SDR FAMILY MEMBER 7B"/>
    <property type="match status" value="1"/>
</dbReference>
<dbReference type="PRINTS" id="PR00081">
    <property type="entry name" value="GDHRDH"/>
</dbReference>
<dbReference type="InterPro" id="IPR038396">
    <property type="entry name" value="SpoIIAA-like_sf"/>
</dbReference>
<dbReference type="InterPro" id="IPR021866">
    <property type="entry name" value="SpoIIAA-like"/>
</dbReference>
<dbReference type="RefSeq" id="WP_314016771.1">
    <property type="nucleotide sequence ID" value="NZ_JAVTTP010000001.1"/>
</dbReference>
<feature type="transmembrane region" description="Helical" evidence="4">
    <location>
        <begin position="491"/>
        <end position="508"/>
    </location>
</feature>
<dbReference type="PANTHER" id="PTHR44196:SF1">
    <property type="entry name" value="DEHYDROGENASE_REDUCTASE SDR FAMILY MEMBER 7B"/>
    <property type="match status" value="1"/>
</dbReference>
<dbReference type="InterPro" id="IPR036291">
    <property type="entry name" value="NAD(P)-bd_dom_sf"/>
</dbReference>
<protein>
    <submittedName>
        <fullName evidence="6">SDR family oxidoreductase</fullName>
    </submittedName>
</protein>
<keyword evidence="4" id="KW-0812">Transmembrane</keyword>
<comment type="similarity">
    <text evidence="1">Belongs to the short-chain dehydrogenases/reductases (SDR) family.</text>
</comment>
<keyword evidence="2" id="KW-0560">Oxidoreductase</keyword>
<gene>
    <name evidence="6" type="ORF">RQM65_02715</name>
</gene>
<evidence type="ECO:0000313" key="7">
    <source>
        <dbReference type="Proteomes" id="UP001250656"/>
    </source>
</evidence>
<dbReference type="Proteomes" id="UP001250656">
    <property type="component" value="Unassembled WGS sequence"/>
</dbReference>
<dbReference type="PRINTS" id="PR00080">
    <property type="entry name" value="SDRFAMILY"/>
</dbReference>
<dbReference type="NCBIfam" id="NF005495">
    <property type="entry name" value="PRK07109.1"/>
    <property type="match status" value="1"/>
</dbReference>
<evidence type="ECO:0000256" key="3">
    <source>
        <dbReference type="SAM" id="MobiDB-lite"/>
    </source>
</evidence>
<evidence type="ECO:0000256" key="2">
    <source>
        <dbReference type="ARBA" id="ARBA00023002"/>
    </source>
</evidence>
<organism evidence="6 7">
    <name type="scientific">Pricia mediterranea</name>
    <dbReference type="NCBI Taxonomy" id="3076079"/>
    <lineage>
        <taxon>Bacteria</taxon>
        <taxon>Pseudomonadati</taxon>
        <taxon>Bacteroidota</taxon>
        <taxon>Flavobacteriia</taxon>
        <taxon>Flavobacteriales</taxon>
        <taxon>Flavobacteriaceae</taxon>
        <taxon>Pricia</taxon>
    </lineage>
</organism>
<accession>A0ABU3L1I1</accession>
<dbReference type="InterPro" id="IPR036513">
    <property type="entry name" value="STAS_dom_sf"/>
</dbReference>
<dbReference type="InterPro" id="IPR057326">
    <property type="entry name" value="KR_dom"/>
</dbReference>
<evidence type="ECO:0000256" key="4">
    <source>
        <dbReference type="SAM" id="Phobius"/>
    </source>
</evidence>
<comment type="caution">
    <text evidence="6">The sequence shown here is derived from an EMBL/GenBank/DDBJ whole genome shotgun (WGS) entry which is preliminary data.</text>
</comment>
<dbReference type="InterPro" id="IPR002347">
    <property type="entry name" value="SDR_fam"/>
</dbReference>
<keyword evidence="4" id="KW-0472">Membrane</keyword>
<evidence type="ECO:0000313" key="6">
    <source>
        <dbReference type="EMBL" id="MDT7827576.1"/>
    </source>
</evidence>
<dbReference type="InterPro" id="IPR020904">
    <property type="entry name" value="Sc_DH/Rdtase_CS"/>
</dbReference>
<dbReference type="EMBL" id="JAVTTP010000001">
    <property type="protein sequence ID" value="MDT7827576.1"/>
    <property type="molecule type" value="Genomic_DNA"/>
</dbReference>
<dbReference type="Pfam" id="PF11964">
    <property type="entry name" value="SpoIIAA-like"/>
    <property type="match status" value="1"/>
</dbReference>
<dbReference type="Gene3D" id="3.40.50.10600">
    <property type="entry name" value="SpoIIaa-like domains"/>
    <property type="match status" value="1"/>
</dbReference>
<dbReference type="CDD" id="cd05360">
    <property type="entry name" value="SDR_c3"/>
    <property type="match status" value="1"/>
</dbReference>
<evidence type="ECO:0000259" key="5">
    <source>
        <dbReference type="SMART" id="SM00822"/>
    </source>
</evidence>
<dbReference type="SUPFAM" id="SSF52091">
    <property type="entry name" value="SpoIIaa-like"/>
    <property type="match status" value="1"/>
</dbReference>
<dbReference type="Pfam" id="PF00106">
    <property type="entry name" value="adh_short"/>
    <property type="match status" value="1"/>
</dbReference>
<dbReference type="SUPFAM" id="SSF51735">
    <property type="entry name" value="NAD(P)-binding Rossmann-fold domains"/>
    <property type="match status" value="1"/>
</dbReference>
<keyword evidence="7" id="KW-1185">Reference proteome</keyword>
<feature type="region of interest" description="Disordered" evidence="3">
    <location>
        <begin position="519"/>
        <end position="538"/>
    </location>
</feature>
<dbReference type="SMART" id="SM00822">
    <property type="entry name" value="PKS_KR"/>
    <property type="match status" value="1"/>
</dbReference>